<name>A0AAX2GYD6_9FLAO</name>
<accession>A0AAX2GYD6</accession>
<evidence type="ECO:0000313" key="2">
    <source>
        <dbReference type="EMBL" id="SNV11641.1"/>
    </source>
</evidence>
<dbReference type="AlphaFoldDB" id="A0AAX2GYD6"/>
<organism evidence="2 4">
    <name type="scientific">Capnocytophaga haemolytica</name>
    <dbReference type="NCBI Taxonomy" id="45243"/>
    <lineage>
        <taxon>Bacteria</taxon>
        <taxon>Pseudomonadati</taxon>
        <taxon>Bacteroidota</taxon>
        <taxon>Flavobacteriia</taxon>
        <taxon>Flavobacteriales</taxon>
        <taxon>Flavobacteriaceae</taxon>
        <taxon>Capnocytophaga</taxon>
    </lineage>
</organism>
<reference evidence="1 3" key="1">
    <citation type="submission" date="2016-02" db="EMBL/GenBank/DDBJ databases">
        <authorList>
            <person name="Holder M.E."/>
            <person name="Ajami N.J."/>
            <person name="Petrosino J.F."/>
        </authorList>
    </citation>
    <scope>NUCLEOTIDE SEQUENCE [LARGE SCALE GENOMIC DNA]</scope>
    <source>
        <strain evidence="1 3">CCUG 32990</strain>
    </source>
</reference>
<proteinExistence type="predicted"/>
<dbReference type="EMBL" id="CP014227">
    <property type="protein sequence ID" value="AMD84337.1"/>
    <property type="molecule type" value="Genomic_DNA"/>
</dbReference>
<gene>
    <name evidence="1" type="ORF">AXF12_01585</name>
    <name evidence="2" type="ORF">SAMEA44541418_01439</name>
</gene>
<dbReference type="EMBL" id="LT906449">
    <property type="protein sequence ID" value="SNV11641.1"/>
    <property type="molecule type" value="Genomic_DNA"/>
</dbReference>
<reference evidence="2 4" key="2">
    <citation type="submission" date="2017-06" db="EMBL/GenBank/DDBJ databases">
        <authorList>
            <consortium name="Pathogen Informatics"/>
        </authorList>
    </citation>
    <scope>NUCLEOTIDE SEQUENCE [LARGE SCALE GENOMIC DNA]</scope>
    <source>
        <strain evidence="2 4">NCTC12947</strain>
    </source>
</reference>
<keyword evidence="3" id="KW-1185">Reference proteome</keyword>
<evidence type="ECO:0008006" key="5">
    <source>
        <dbReference type="Google" id="ProtNLM"/>
    </source>
</evidence>
<evidence type="ECO:0000313" key="4">
    <source>
        <dbReference type="Proteomes" id="UP000215539"/>
    </source>
</evidence>
<dbReference type="Proteomes" id="UP000215539">
    <property type="component" value="Chromosome 1"/>
</dbReference>
<protein>
    <recommendedName>
        <fullName evidence="5">AbrB family transcriptional regulator</fullName>
    </recommendedName>
</protein>
<evidence type="ECO:0000313" key="3">
    <source>
        <dbReference type="Proteomes" id="UP000065822"/>
    </source>
</evidence>
<dbReference type="KEGG" id="chg:AXF12_01585"/>
<dbReference type="Proteomes" id="UP000065822">
    <property type="component" value="Chromosome"/>
</dbReference>
<evidence type="ECO:0000313" key="1">
    <source>
        <dbReference type="EMBL" id="AMD84337.1"/>
    </source>
</evidence>
<sequence>MEVDTLTIKVPKSETYRISELLTTSDVLEITLNDEVEIIPVAHQQSILRGIEDMKAGRYITNEALREKIAKKFEQWKK</sequence>
<dbReference type="RefSeq" id="WP_066427904.1">
    <property type="nucleotide sequence ID" value="NZ_CP014227.1"/>
</dbReference>